<evidence type="ECO:0000256" key="3">
    <source>
        <dbReference type="SAM" id="SignalP"/>
    </source>
</evidence>
<dbReference type="EMBL" id="JAADJZ010000006">
    <property type="protein sequence ID" value="KAF2874525.1"/>
    <property type="molecule type" value="Genomic_DNA"/>
</dbReference>
<evidence type="ECO:0008006" key="6">
    <source>
        <dbReference type="Google" id="ProtNLM"/>
    </source>
</evidence>
<keyword evidence="2" id="KW-0472">Membrane</keyword>
<evidence type="ECO:0000256" key="2">
    <source>
        <dbReference type="SAM" id="Phobius"/>
    </source>
</evidence>
<feature type="signal peptide" evidence="3">
    <location>
        <begin position="1"/>
        <end position="17"/>
    </location>
</feature>
<protein>
    <recommendedName>
        <fullName evidence="6">Mid2 domain-containing protein</fullName>
    </recommendedName>
</protein>
<keyword evidence="3" id="KW-0732">Signal</keyword>
<keyword evidence="5" id="KW-1185">Reference proteome</keyword>
<dbReference type="OrthoDB" id="5347452at2759"/>
<keyword evidence="2" id="KW-0812">Transmembrane</keyword>
<evidence type="ECO:0000256" key="1">
    <source>
        <dbReference type="SAM" id="MobiDB-lite"/>
    </source>
</evidence>
<dbReference type="AlphaFoldDB" id="A0A7C8MTG4"/>
<evidence type="ECO:0000313" key="5">
    <source>
        <dbReference type="Proteomes" id="UP000481861"/>
    </source>
</evidence>
<comment type="caution">
    <text evidence="4">The sequence shown here is derived from an EMBL/GenBank/DDBJ whole genome shotgun (WGS) entry which is preliminary data.</text>
</comment>
<feature type="region of interest" description="Disordered" evidence="1">
    <location>
        <begin position="169"/>
        <end position="218"/>
    </location>
</feature>
<feature type="chain" id="PRO_5028891281" description="Mid2 domain-containing protein" evidence="3">
    <location>
        <begin position="18"/>
        <end position="355"/>
    </location>
</feature>
<feature type="transmembrane region" description="Helical" evidence="2">
    <location>
        <begin position="219"/>
        <end position="243"/>
    </location>
</feature>
<reference evidence="4 5" key="1">
    <citation type="submission" date="2020-01" db="EMBL/GenBank/DDBJ databases">
        <authorList>
            <consortium name="DOE Joint Genome Institute"/>
            <person name="Haridas S."/>
            <person name="Albert R."/>
            <person name="Binder M."/>
            <person name="Bloem J."/>
            <person name="Labutti K."/>
            <person name="Salamov A."/>
            <person name="Andreopoulos B."/>
            <person name="Baker S.E."/>
            <person name="Barry K."/>
            <person name="Bills G."/>
            <person name="Bluhm B.H."/>
            <person name="Cannon C."/>
            <person name="Castanera R."/>
            <person name="Culley D.E."/>
            <person name="Daum C."/>
            <person name="Ezra D."/>
            <person name="Gonzalez J.B."/>
            <person name="Henrissat B."/>
            <person name="Kuo A."/>
            <person name="Liang C."/>
            <person name="Lipzen A."/>
            <person name="Lutzoni F."/>
            <person name="Magnuson J."/>
            <person name="Mondo S."/>
            <person name="Nolan M."/>
            <person name="Ohm R."/>
            <person name="Pangilinan J."/>
            <person name="Park H.-J.H."/>
            <person name="Ramirez L."/>
            <person name="Alfaro M."/>
            <person name="Sun H."/>
            <person name="Tritt A."/>
            <person name="Yoshinaga Y."/>
            <person name="Zwiers L.-H.L."/>
            <person name="Turgeon B.G."/>
            <person name="Goodwin S.B."/>
            <person name="Spatafora J.W."/>
            <person name="Crous P.W."/>
            <person name="Grigoriev I.V."/>
        </authorList>
    </citation>
    <scope>NUCLEOTIDE SEQUENCE [LARGE SCALE GENOMIC DNA]</scope>
    <source>
        <strain evidence="4 5">CBS 611.86</strain>
    </source>
</reference>
<sequence length="355" mass="37198">MLGYATCAFLAPAVASAAAFSAPTPLATLFAPAVDSWSPAPTPAPRFGAMEMFRREVGDNTCGFIGGNETSSITCPISSQVCVTHSRNGVHGCCDDADVAGCIIATACIPSSQISASCNSACSQDNLVTKCSASDAPHCYEWLFVYSSTRTMTQHGCSAIPFTSSASRHFNDTNAAPPSSSSSKDDEQNTPVTVTQTSTPTSAAQLPPPPPPPKKHRNIASIVGATIGACLALTALTLSILFVRYRRRKRAARAITQPARHFSATSSSDVPGGGMAEYKPPHDGYHGGFCGTTDAHTKVWAAPQSPYGAVSPGSDADARFYPGGTGMEDRTYGVVEAEARQIYEAPADSEFLRRE</sequence>
<keyword evidence="2" id="KW-1133">Transmembrane helix</keyword>
<organism evidence="4 5">
    <name type="scientific">Massariosphaeria phaeospora</name>
    <dbReference type="NCBI Taxonomy" id="100035"/>
    <lineage>
        <taxon>Eukaryota</taxon>
        <taxon>Fungi</taxon>
        <taxon>Dikarya</taxon>
        <taxon>Ascomycota</taxon>
        <taxon>Pezizomycotina</taxon>
        <taxon>Dothideomycetes</taxon>
        <taxon>Pleosporomycetidae</taxon>
        <taxon>Pleosporales</taxon>
        <taxon>Pleosporales incertae sedis</taxon>
        <taxon>Massariosphaeria</taxon>
    </lineage>
</organism>
<name>A0A7C8MTG4_9PLEO</name>
<accession>A0A7C8MTG4</accession>
<proteinExistence type="predicted"/>
<evidence type="ECO:0000313" key="4">
    <source>
        <dbReference type="EMBL" id="KAF2874525.1"/>
    </source>
</evidence>
<dbReference type="Proteomes" id="UP000481861">
    <property type="component" value="Unassembled WGS sequence"/>
</dbReference>
<gene>
    <name evidence="4" type="ORF">BDV95DRAFT_604698</name>
</gene>
<feature type="compositionally biased region" description="Low complexity" evidence="1">
    <location>
        <begin position="190"/>
        <end position="205"/>
    </location>
</feature>